<dbReference type="EMBL" id="LUAW01000015">
    <property type="protein sequence ID" value="KYQ72405.1"/>
    <property type="molecule type" value="Genomic_DNA"/>
</dbReference>
<organism evidence="1 2">
    <name type="scientific">Acinetobacter pragensis</name>
    <dbReference type="NCBI Taxonomy" id="1806892"/>
    <lineage>
        <taxon>Bacteria</taxon>
        <taxon>Pseudomonadati</taxon>
        <taxon>Pseudomonadota</taxon>
        <taxon>Gammaproteobacteria</taxon>
        <taxon>Moraxellales</taxon>
        <taxon>Moraxellaceae</taxon>
        <taxon>Acinetobacter</taxon>
    </lineage>
</organism>
<protein>
    <submittedName>
        <fullName evidence="1">Uncharacterized protein</fullName>
    </submittedName>
</protein>
<dbReference type="AlphaFoldDB" id="A0A151Y309"/>
<reference evidence="1 2" key="1">
    <citation type="submission" date="2016-03" db="EMBL/GenBank/DDBJ databases">
        <title>Acinetobacter genomospecies 28 strain ANC 4149.</title>
        <authorList>
            <person name="Radolfova-Krizova L."/>
            <person name="Nemec A."/>
        </authorList>
    </citation>
    <scope>NUCLEOTIDE SEQUENCE [LARGE SCALE GENOMIC DNA]</scope>
    <source>
        <strain evidence="1 2">ANC 4149</strain>
    </source>
</reference>
<keyword evidence="2" id="KW-1185">Reference proteome</keyword>
<dbReference type="Proteomes" id="UP000076276">
    <property type="component" value="Unassembled WGS sequence"/>
</dbReference>
<dbReference type="OrthoDB" id="6712636at2"/>
<evidence type="ECO:0000313" key="2">
    <source>
        <dbReference type="Proteomes" id="UP000076276"/>
    </source>
</evidence>
<evidence type="ECO:0000313" key="1">
    <source>
        <dbReference type="EMBL" id="KYQ72405.1"/>
    </source>
</evidence>
<accession>A0A151Y309</accession>
<sequence length="84" mass="9468">MKSISIITSTLFILNLNACSQVPKECAESWKKMESLSKQMGMPEEQIKAHKKEFEDNIQSLSKEDAIQACNMQSAFLNMASQKP</sequence>
<proteinExistence type="predicted"/>
<comment type="caution">
    <text evidence="1">The sequence shown here is derived from an EMBL/GenBank/DDBJ whole genome shotgun (WGS) entry which is preliminary data.</text>
</comment>
<name>A0A151Y309_9GAMM</name>
<gene>
    <name evidence="1" type="ORF">AZH43_09515</name>
</gene>